<dbReference type="InterPro" id="IPR032867">
    <property type="entry name" value="DYW_dom"/>
</dbReference>
<dbReference type="Pfam" id="PF13041">
    <property type="entry name" value="PPR_2"/>
    <property type="match status" value="1"/>
</dbReference>
<comment type="caution">
    <text evidence="3">The sequence shown here is derived from an EMBL/GenBank/DDBJ whole genome shotgun (WGS) entry which is preliminary data.</text>
</comment>
<dbReference type="InterPro" id="IPR002885">
    <property type="entry name" value="PPR_rpt"/>
</dbReference>
<dbReference type="PANTHER" id="PTHR47926">
    <property type="entry name" value="PENTATRICOPEPTIDE REPEAT-CONTAINING PROTEIN"/>
    <property type="match status" value="1"/>
</dbReference>
<sequence length="522" mass="57370">MGRLVADYSIPFSVPRLSFTSAAASWTALISARSDDHAAAFRLFISMLRRPKPPSQANLSALLKSVSSCLPSSLFSGLQIHALAIKLSLSRLPFAGSALVHFYSKARLPRDAHNVFEEISNRDEVCYGALIVGLAQNQCATSSLRAFAAMRSDVDVSTTTYSLSGAFRAAAHLAALEQSRIIHAHAVVAGLDTNAVVGTALIDAYGKSGITGDARRVFDGMLADANLVMWNAMLGVYAQQGNTERSVELFNEILRRDFQPDEYSFLGVLTACSNAGLPDEAKRWIDCMNTRFGVVPGIEHYTCLLGALARVGCLVDAEQLALTMPCEPDAAFWRTLLSGAVVHGATDVAAAVGQRLLELDPKDDSAYVMLANLYSSVGKMDKTAEMWKNMRDHGVKKEGGRSWIEVRGEVHAFIAGDRKHDRMADIYAKITELMEEVGKLGYNEMDERLWYHSERLAVAFGLASGSAPKGKPLRVVKNLRICSDCHEYFKYVSRVIEREIVVRDANRYHTFQDGCCTCKDYW</sequence>
<evidence type="ECO:0000313" key="4">
    <source>
        <dbReference type="Proteomes" id="UP000734854"/>
    </source>
</evidence>
<name>A0A8J5I0H1_ZINOF</name>
<evidence type="ECO:0000259" key="2">
    <source>
        <dbReference type="Pfam" id="PF14432"/>
    </source>
</evidence>
<reference evidence="3 4" key="1">
    <citation type="submission" date="2020-08" db="EMBL/GenBank/DDBJ databases">
        <title>Plant Genome Project.</title>
        <authorList>
            <person name="Zhang R.-G."/>
        </authorList>
    </citation>
    <scope>NUCLEOTIDE SEQUENCE [LARGE SCALE GENOMIC DNA]</scope>
    <source>
        <tissue evidence="3">Rhizome</tissue>
    </source>
</reference>
<protein>
    <recommendedName>
        <fullName evidence="2">DYW domain-containing protein</fullName>
    </recommendedName>
</protein>
<dbReference type="Pfam" id="PF20431">
    <property type="entry name" value="E_motif"/>
    <property type="match status" value="1"/>
</dbReference>
<dbReference type="NCBIfam" id="TIGR00756">
    <property type="entry name" value="PPR"/>
    <property type="match status" value="1"/>
</dbReference>
<dbReference type="GO" id="GO:0008270">
    <property type="term" value="F:zinc ion binding"/>
    <property type="evidence" value="ECO:0007669"/>
    <property type="project" value="InterPro"/>
</dbReference>
<dbReference type="OrthoDB" id="1912849at2759"/>
<dbReference type="Proteomes" id="UP000734854">
    <property type="component" value="Unassembled WGS sequence"/>
</dbReference>
<evidence type="ECO:0000256" key="1">
    <source>
        <dbReference type="PROSITE-ProRule" id="PRU00708"/>
    </source>
</evidence>
<accession>A0A8J5I0H1</accession>
<dbReference type="PROSITE" id="PS51375">
    <property type="entry name" value="PPR"/>
    <property type="match status" value="2"/>
</dbReference>
<keyword evidence="4" id="KW-1185">Reference proteome</keyword>
<proteinExistence type="predicted"/>
<dbReference type="Pfam" id="PF01535">
    <property type="entry name" value="PPR"/>
    <property type="match status" value="1"/>
</dbReference>
<dbReference type="Pfam" id="PF14432">
    <property type="entry name" value="DYW_deaminase"/>
    <property type="match status" value="1"/>
</dbReference>
<dbReference type="PANTHER" id="PTHR47926:SF464">
    <property type="entry name" value="DYW DOMAIN-CONTAINING PROTEIN"/>
    <property type="match status" value="1"/>
</dbReference>
<evidence type="ECO:0000313" key="3">
    <source>
        <dbReference type="EMBL" id="KAG6535611.1"/>
    </source>
</evidence>
<dbReference type="InterPro" id="IPR046848">
    <property type="entry name" value="E_motif"/>
</dbReference>
<organism evidence="3 4">
    <name type="scientific">Zingiber officinale</name>
    <name type="common">Ginger</name>
    <name type="synonym">Amomum zingiber</name>
    <dbReference type="NCBI Taxonomy" id="94328"/>
    <lineage>
        <taxon>Eukaryota</taxon>
        <taxon>Viridiplantae</taxon>
        <taxon>Streptophyta</taxon>
        <taxon>Embryophyta</taxon>
        <taxon>Tracheophyta</taxon>
        <taxon>Spermatophyta</taxon>
        <taxon>Magnoliopsida</taxon>
        <taxon>Liliopsida</taxon>
        <taxon>Zingiberales</taxon>
        <taxon>Zingiberaceae</taxon>
        <taxon>Zingiber</taxon>
    </lineage>
</organism>
<dbReference type="AlphaFoldDB" id="A0A8J5I0H1"/>
<dbReference type="FunFam" id="1.25.40.10:FF:000090">
    <property type="entry name" value="Pentatricopeptide repeat-containing protein, chloroplastic"/>
    <property type="match status" value="1"/>
</dbReference>
<feature type="repeat" description="PPR" evidence="1">
    <location>
        <begin position="363"/>
        <end position="397"/>
    </location>
</feature>
<dbReference type="GO" id="GO:0003723">
    <property type="term" value="F:RNA binding"/>
    <property type="evidence" value="ECO:0007669"/>
    <property type="project" value="InterPro"/>
</dbReference>
<dbReference type="EMBL" id="JACMSC010000001">
    <property type="protein sequence ID" value="KAG6535611.1"/>
    <property type="molecule type" value="Genomic_DNA"/>
</dbReference>
<feature type="repeat" description="PPR" evidence="1">
    <location>
        <begin position="226"/>
        <end position="260"/>
    </location>
</feature>
<dbReference type="InterPro" id="IPR046960">
    <property type="entry name" value="PPR_At4g14850-like_plant"/>
</dbReference>
<gene>
    <name evidence="3" type="ORF">ZIOFF_000633</name>
</gene>
<feature type="domain" description="DYW" evidence="2">
    <location>
        <begin position="443"/>
        <end position="522"/>
    </location>
</feature>
<dbReference type="GO" id="GO:0009451">
    <property type="term" value="P:RNA modification"/>
    <property type="evidence" value="ECO:0007669"/>
    <property type="project" value="InterPro"/>
</dbReference>